<evidence type="ECO:0008006" key="4">
    <source>
        <dbReference type="Google" id="ProtNLM"/>
    </source>
</evidence>
<dbReference type="RefSeq" id="XP_013316709.1">
    <property type="nucleotide sequence ID" value="XM_013461255.1"/>
</dbReference>
<dbReference type="CDD" id="cd02440">
    <property type="entry name" value="AdoMet_MTases"/>
    <property type="match status" value="1"/>
</dbReference>
<dbReference type="GeneID" id="25326716"/>
<dbReference type="PANTHER" id="PTHR43591">
    <property type="entry name" value="METHYLTRANSFERASE"/>
    <property type="match status" value="1"/>
</dbReference>
<gene>
    <name evidence="2" type="ORF">PV05_04808</name>
</gene>
<name>A0A0D2EN35_9EURO</name>
<evidence type="ECO:0000256" key="1">
    <source>
        <dbReference type="SAM" id="MobiDB-lite"/>
    </source>
</evidence>
<proteinExistence type="predicted"/>
<sequence>MAEPLAVGETGNIEAREESSSLSDNDSAYYDDDTEASTRSVTSSIYDYETSHGRTYHAYHAGKYILPNDEDEQERCDIMYHAVRLSVGNKLFFAPLVTEPTCVLDIGTGTGLWAIELADAYPGAQVIGTDLSPIQPSYVPPNLQFEIADADEEWTFRQRFDLVHSRVMNDTSLKDWPHFYREAYKVLQPGGWVESQEFSYKRYSDDGSLPADSRLTYWEDLWTEGINKMGHTGHCDPELVMQQMRDAGFVNVTRLNFKMPIGPWPKDKRLREAGLFGYANLMNGLFGLSIKVFSQLLGWQVEELEVLLAECRQELRRRDIHGYWPIYIMFGQKPPDPGGPGD</sequence>
<dbReference type="Proteomes" id="UP000054342">
    <property type="component" value="Unassembled WGS sequence"/>
</dbReference>
<dbReference type="InterPro" id="IPR029063">
    <property type="entry name" value="SAM-dependent_MTases_sf"/>
</dbReference>
<organism evidence="2 3">
    <name type="scientific">Exophiala xenobiotica</name>
    <dbReference type="NCBI Taxonomy" id="348802"/>
    <lineage>
        <taxon>Eukaryota</taxon>
        <taxon>Fungi</taxon>
        <taxon>Dikarya</taxon>
        <taxon>Ascomycota</taxon>
        <taxon>Pezizomycotina</taxon>
        <taxon>Eurotiomycetes</taxon>
        <taxon>Chaetothyriomycetidae</taxon>
        <taxon>Chaetothyriales</taxon>
        <taxon>Herpotrichiellaceae</taxon>
        <taxon>Exophiala</taxon>
    </lineage>
</organism>
<reference evidence="2 3" key="1">
    <citation type="submission" date="2015-01" db="EMBL/GenBank/DDBJ databases">
        <title>The Genome Sequence of Exophiala xenobiotica CBS118157.</title>
        <authorList>
            <consortium name="The Broad Institute Genomics Platform"/>
            <person name="Cuomo C."/>
            <person name="de Hoog S."/>
            <person name="Gorbushina A."/>
            <person name="Stielow B."/>
            <person name="Teixiera M."/>
            <person name="Abouelleil A."/>
            <person name="Chapman S.B."/>
            <person name="Priest M."/>
            <person name="Young S.K."/>
            <person name="Wortman J."/>
            <person name="Nusbaum C."/>
            <person name="Birren B."/>
        </authorList>
    </citation>
    <scope>NUCLEOTIDE SEQUENCE [LARGE SCALE GENOMIC DNA]</scope>
    <source>
        <strain evidence="2 3">CBS 118157</strain>
    </source>
</reference>
<protein>
    <recommendedName>
        <fullName evidence="4">Methyltransferase domain-containing protein</fullName>
    </recommendedName>
</protein>
<feature type="region of interest" description="Disordered" evidence="1">
    <location>
        <begin position="1"/>
        <end position="35"/>
    </location>
</feature>
<dbReference type="STRING" id="348802.A0A0D2EN35"/>
<evidence type="ECO:0000313" key="3">
    <source>
        <dbReference type="Proteomes" id="UP000054342"/>
    </source>
</evidence>
<dbReference type="OrthoDB" id="2013972at2759"/>
<dbReference type="AlphaFoldDB" id="A0A0D2EN35"/>
<dbReference type="SUPFAM" id="SSF53335">
    <property type="entry name" value="S-adenosyl-L-methionine-dependent methyltransferases"/>
    <property type="match status" value="1"/>
</dbReference>
<dbReference type="PANTHER" id="PTHR43591:SF24">
    <property type="entry name" value="2-METHOXY-6-POLYPRENYL-1,4-BENZOQUINOL METHYLASE, MITOCHONDRIAL"/>
    <property type="match status" value="1"/>
</dbReference>
<dbReference type="Pfam" id="PF13489">
    <property type="entry name" value="Methyltransf_23"/>
    <property type="match status" value="1"/>
</dbReference>
<dbReference type="Gene3D" id="3.40.50.150">
    <property type="entry name" value="Vaccinia Virus protein VP39"/>
    <property type="match status" value="1"/>
</dbReference>
<evidence type="ECO:0000313" key="2">
    <source>
        <dbReference type="EMBL" id="KIW56125.1"/>
    </source>
</evidence>
<dbReference type="GO" id="GO:0008168">
    <property type="term" value="F:methyltransferase activity"/>
    <property type="evidence" value="ECO:0007669"/>
    <property type="project" value="TreeGrafter"/>
</dbReference>
<dbReference type="EMBL" id="KN847319">
    <property type="protein sequence ID" value="KIW56125.1"/>
    <property type="molecule type" value="Genomic_DNA"/>
</dbReference>
<accession>A0A0D2EN35</accession>
<keyword evidence="3" id="KW-1185">Reference proteome</keyword>